<reference evidence="3" key="2">
    <citation type="journal article" date="2019" name="IMA Fungus">
        <title>Genome sequencing and comparison of five Tilletia species to identify candidate genes for the detection of regulated species infecting wheat.</title>
        <authorList>
            <person name="Nguyen H.D.T."/>
            <person name="Sultana T."/>
            <person name="Kesanakurti P."/>
            <person name="Hambleton S."/>
        </authorList>
    </citation>
    <scope>NUCLEOTIDE SEQUENCE</scope>
    <source>
        <strain evidence="3">DAOMC 236426</strain>
    </source>
</reference>
<evidence type="ECO:0000313" key="4">
    <source>
        <dbReference type="Proteomes" id="UP000077684"/>
    </source>
</evidence>
<proteinExistence type="predicted"/>
<feature type="compositionally biased region" description="Basic and acidic residues" evidence="1">
    <location>
        <begin position="1042"/>
        <end position="1054"/>
    </location>
</feature>
<feature type="region of interest" description="Disordered" evidence="1">
    <location>
        <begin position="1042"/>
        <end position="1076"/>
    </location>
</feature>
<feature type="region of interest" description="Disordered" evidence="1">
    <location>
        <begin position="1"/>
        <end position="43"/>
    </location>
</feature>
<dbReference type="PROSITE" id="PS51471">
    <property type="entry name" value="FE2OG_OXY"/>
    <property type="match status" value="1"/>
</dbReference>
<dbReference type="Proteomes" id="UP000077684">
    <property type="component" value="Unassembled WGS sequence"/>
</dbReference>
<dbReference type="InterPro" id="IPR044862">
    <property type="entry name" value="Pro_4_hyd_alph_FE2OG_OXY"/>
</dbReference>
<accession>A0A8X7STP1</accession>
<evidence type="ECO:0000313" key="3">
    <source>
        <dbReference type="EMBL" id="KAE8239885.1"/>
    </source>
</evidence>
<protein>
    <recommendedName>
        <fullName evidence="2">Fe2OG dioxygenase domain-containing protein</fullName>
    </recommendedName>
</protein>
<evidence type="ECO:0000256" key="1">
    <source>
        <dbReference type="SAM" id="MobiDB-lite"/>
    </source>
</evidence>
<dbReference type="PANTHER" id="PTHR33099:SF7">
    <property type="entry name" value="MYND-TYPE DOMAIN-CONTAINING PROTEIN"/>
    <property type="match status" value="1"/>
</dbReference>
<sequence length="1076" mass="118864">MPWGWGYGGYESEQESRPSTVIDDGGSDVKYGDGEDSDIGEDEGPLFDLGKALASGNSETSEFSFGGSADFLPSAPGLIIEGVGKVALPLVSAQEAEKIVKMCEQAPFGRGFDTLVDTKVRNSWQLDPSKIRLTNPGWTEGIQRAAPLIAEKFGVAGTPITLHLYKFLLYKEGGHFAKHRDTEKEDRMFATMVVQLPSAHKGGQLQVFKDGAKDPVIHDFGAAAGTAEFQCNYAVHYADAEHAVQPVTEGYRLALVYSVCWPANSKQPAPSLSRDNQAPMIRALAQLADANREFHYYLEHSYTPKSISELGVGSLKGQDRARVASLRTMNDVLPSHQRFNFYLVHGERQASYYGTDQTTYQCEWEETDPSYSFTPLLSLDGKSLTSKPIDLDDADVLNPDYKTRMQRWSGHRIKTYEGYLGNEGPTKDTKYEKYLLLAWPAKLVEDKMLVLTGLKVHFSTMLSTGASPDAVRKFVQRVARMKTTGQIKADKETKFGQALYIQIASVPKLHDLLPVYFDIFPHGTHVPKNTPVRDTYLYTFESSTTTPFIDIIQLAQHPRYWKSLEDKIVNSFAGQVLHTLELMEEVKASVALKMEVKDQLVNKLLGHLRGPIPAKPESYAGGPLQEKLWSAVLASEGSESFGDLARTYIAYFPQGGYARTHSAGKQQFEDLLRLATSTSVWDSISSTVLKTFEGNLASALMFVKLSKERSLPRTVWAPFLDMALKMCEASKHVNAVEISPNFYEFVPKYLLLKAMWDAAIVLDSKTEDSKSDSDAAARLLTRYIAMAPMGIASLGSPYHKLSDNEEFADLIQLARKFPSVWEASKSKVLGAMGDADMKQSLLFIKQCWTANLPQSVWGPSVDICTRVVAPPTQAELSDEKLQTTLWRVAIDLSTSALCETSVKRYLATPLAEATKACSALMAVCKADSRAFKSKRAVLEPLLLHWFRSVEKDLQAVQKKCTEANGWKASSATITGHPSLAKFAKSSKTSTKIEGFSGIVAARSCAKNIVFKNCGGTAVAEGRGKKAYVLVTKQTDYAKQLDSEREQVKARHDALQELLSQSEADEGEPAVKKQKTK</sequence>
<dbReference type="Gene3D" id="2.60.120.620">
    <property type="entry name" value="q2cbj1_9rhob like domain"/>
    <property type="match status" value="1"/>
</dbReference>
<feature type="compositionally biased region" description="Acidic residues" evidence="1">
    <location>
        <begin position="34"/>
        <end position="43"/>
    </location>
</feature>
<keyword evidence="4" id="KW-1185">Reference proteome</keyword>
<dbReference type="Pfam" id="PF13640">
    <property type="entry name" value="2OG-FeII_Oxy_3"/>
    <property type="match status" value="1"/>
</dbReference>
<evidence type="ECO:0000259" key="2">
    <source>
        <dbReference type="PROSITE" id="PS51471"/>
    </source>
</evidence>
<dbReference type="AlphaFoldDB" id="A0A8X7STP1"/>
<organism evidence="3 4">
    <name type="scientific">Tilletia controversa</name>
    <name type="common">dwarf bunt fungus</name>
    <dbReference type="NCBI Taxonomy" id="13291"/>
    <lineage>
        <taxon>Eukaryota</taxon>
        <taxon>Fungi</taxon>
        <taxon>Dikarya</taxon>
        <taxon>Basidiomycota</taxon>
        <taxon>Ustilaginomycotina</taxon>
        <taxon>Exobasidiomycetes</taxon>
        <taxon>Tilletiales</taxon>
        <taxon>Tilletiaceae</taxon>
        <taxon>Tilletia</taxon>
    </lineage>
</organism>
<dbReference type="InterPro" id="IPR005123">
    <property type="entry name" value="Oxoglu/Fe-dep_dioxygenase_dom"/>
</dbReference>
<name>A0A8X7STP1_9BASI</name>
<feature type="domain" description="Fe2OG dioxygenase" evidence="2">
    <location>
        <begin position="159"/>
        <end position="261"/>
    </location>
</feature>
<dbReference type="PANTHER" id="PTHR33099">
    <property type="entry name" value="FE2OG DIOXYGENASE DOMAIN-CONTAINING PROTEIN"/>
    <property type="match status" value="1"/>
</dbReference>
<comment type="caution">
    <text evidence="3">The sequence shown here is derived from an EMBL/GenBank/DDBJ whole genome shotgun (WGS) entry which is preliminary data.</text>
</comment>
<reference evidence="3" key="1">
    <citation type="submission" date="2016-04" db="EMBL/GenBank/DDBJ databases">
        <authorList>
            <person name="Nguyen H.D."/>
            <person name="Samba Siva P."/>
            <person name="Cullis J."/>
            <person name="Levesque C.A."/>
            <person name="Hambleton S."/>
        </authorList>
    </citation>
    <scope>NUCLEOTIDE SEQUENCE</scope>
    <source>
        <strain evidence="3">DAOMC 236426</strain>
    </source>
</reference>
<dbReference type="EMBL" id="LWDE02001571">
    <property type="protein sequence ID" value="KAE8239885.1"/>
    <property type="molecule type" value="Genomic_DNA"/>
</dbReference>
<gene>
    <name evidence="3" type="ORF">A4X06_0g7994</name>
</gene>